<keyword evidence="2" id="KW-1185">Reference proteome</keyword>
<name>A0A840R7F0_9GAMM</name>
<evidence type="ECO:0008006" key="3">
    <source>
        <dbReference type="Google" id="ProtNLM"/>
    </source>
</evidence>
<gene>
    <name evidence="1" type="ORF">HNQ57_002601</name>
</gene>
<reference evidence="1 2" key="1">
    <citation type="submission" date="2020-08" db="EMBL/GenBank/DDBJ databases">
        <title>Genomic Encyclopedia of Type Strains, Phase IV (KMG-IV): sequencing the most valuable type-strain genomes for metagenomic binning, comparative biology and taxonomic classification.</title>
        <authorList>
            <person name="Goeker M."/>
        </authorList>
    </citation>
    <scope>NUCLEOTIDE SEQUENCE [LARGE SCALE GENOMIC DNA]</scope>
    <source>
        <strain evidence="1 2">DSM 25701</strain>
    </source>
</reference>
<evidence type="ECO:0000313" key="2">
    <source>
        <dbReference type="Proteomes" id="UP000536640"/>
    </source>
</evidence>
<dbReference type="EMBL" id="JACHHW010000006">
    <property type="protein sequence ID" value="MBB5188322.1"/>
    <property type="molecule type" value="Genomic_DNA"/>
</dbReference>
<proteinExistence type="predicted"/>
<sequence>MRDDITTIGGERVGLDIDGTISAYPEYYSSLSRTVKSNGGRVVVISSRREDSRGVTKAQLDEWSIAYDSLYLFLPYDEVEHLAPAGVTDWYERYLWQKIDYASSENLTSFHDDEPKVISLFQMYRPEIRIIQAGGCGELDEQ</sequence>
<accession>A0A840R7F0</accession>
<protein>
    <recommendedName>
        <fullName evidence="3">Polynucleotide kinase</fullName>
    </recommendedName>
</protein>
<evidence type="ECO:0000313" key="1">
    <source>
        <dbReference type="EMBL" id="MBB5188322.1"/>
    </source>
</evidence>
<dbReference type="AlphaFoldDB" id="A0A840R7F0"/>
<organism evidence="1 2">
    <name type="scientific">Zhongshania antarctica</name>
    <dbReference type="NCBI Taxonomy" id="641702"/>
    <lineage>
        <taxon>Bacteria</taxon>
        <taxon>Pseudomonadati</taxon>
        <taxon>Pseudomonadota</taxon>
        <taxon>Gammaproteobacteria</taxon>
        <taxon>Cellvibrionales</taxon>
        <taxon>Spongiibacteraceae</taxon>
        <taxon>Zhongshania</taxon>
    </lineage>
</organism>
<comment type="caution">
    <text evidence="1">The sequence shown here is derived from an EMBL/GenBank/DDBJ whole genome shotgun (WGS) entry which is preliminary data.</text>
</comment>
<dbReference type="Proteomes" id="UP000536640">
    <property type="component" value="Unassembled WGS sequence"/>
</dbReference>